<dbReference type="EMBL" id="UOEU01000903">
    <property type="protein sequence ID" value="VAW42242.1"/>
    <property type="molecule type" value="Genomic_DNA"/>
</dbReference>
<proteinExistence type="inferred from homology"/>
<dbReference type="PANTHER" id="PTHR37525">
    <property type="entry name" value="UPF0175 PROTEIN SSL1255"/>
    <property type="match status" value="1"/>
</dbReference>
<evidence type="ECO:0000313" key="2">
    <source>
        <dbReference type="EMBL" id="VAW42242.1"/>
    </source>
</evidence>
<gene>
    <name evidence="2" type="ORF">MNBD_CHLOROFLEXI01-3831</name>
</gene>
<organism evidence="2">
    <name type="scientific">hydrothermal vent metagenome</name>
    <dbReference type="NCBI Taxonomy" id="652676"/>
    <lineage>
        <taxon>unclassified sequences</taxon>
        <taxon>metagenomes</taxon>
        <taxon>ecological metagenomes</taxon>
    </lineage>
</organism>
<evidence type="ECO:0000256" key="1">
    <source>
        <dbReference type="ARBA" id="ARBA00005651"/>
    </source>
</evidence>
<dbReference type="InterPro" id="IPR005368">
    <property type="entry name" value="UPF0175"/>
</dbReference>
<name>A0A3B0VT47_9ZZZZ</name>
<dbReference type="InterPro" id="IPR052264">
    <property type="entry name" value="UPF0175_domain"/>
</dbReference>
<reference evidence="2" key="1">
    <citation type="submission" date="2018-06" db="EMBL/GenBank/DDBJ databases">
        <authorList>
            <person name="Zhirakovskaya E."/>
        </authorList>
    </citation>
    <scope>NUCLEOTIDE SEQUENCE</scope>
</reference>
<accession>A0A3B0VT47</accession>
<protein>
    <submittedName>
        <fullName evidence="2">Uncharacterized protein</fullName>
    </submittedName>
</protein>
<sequence>MSIETYPIKLPKSAFSALRKSPAEFVQEMKYAAVVKWYESEMISQDKAAEIAGLSRYDFLSLLSRYNVSTIQYTPDQLEEELRHARKKSRS</sequence>
<dbReference type="AlphaFoldDB" id="A0A3B0VT47"/>
<dbReference type="Pfam" id="PF03683">
    <property type="entry name" value="UPF0175"/>
    <property type="match status" value="1"/>
</dbReference>
<dbReference type="PANTHER" id="PTHR37525:SF1">
    <property type="entry name" value="UPF0175 PROTEIN SSL1255"/>
    <property type="match status" value="1"/>
</dbReference>
<comment type="similarity">
    <text evidence="1">Belongs to the UPF0175 family.</text>
</comment>